<sequence length="100" mass="10963">MGLPFNLDSTQRPLTRPGHGEDDRIRAFLDFGGSGDAALGSCRMETREPLAAGDGSIAIIPQERGISSKRESSSRVIRSLALVDTARRYYRLNILVRTSD</sequence>
<name>A0AAV6TDT7_9ARAC</name>
<gene>
    <name evidence="2" type="ORF">JTE90_006443</name>
</gene>
<dbReference type="Proteomes" id="UP000827092">
    <property type="component" value="Unassembled WGS sequence"/>
</dbReference>
<proteinExistence type="predicted"/>
<evidence type="ECO:0000313" key="2">
    <source>
        <dbReference type="EMBL" id="KAG8156113.1"/>
    </source>
</evidence>
<evidence type="ECO:0000313" key="3">
    <source>
        <dbReference type="Proteomes" id="UP000827092"/>
    </source>
</evidence>
<feature type="region of interest" description="Disordered" evidence="1">
    <location>
        <begin position="1"/>
        <end position="20"/>
    </location>
</feature>
<protein>
    <submittedName>
        <fullName evidence="2">Uncharacterized protein</fullName>
    </submittedName>
</protein>
<dbReference type="EMBL" id="JAFNEN010006323">
    <property type="protein sequence ID" value="KAG8156113.1"/>
    <property type="molecule type" value="Genomic_DNA"/>
</dbReference>
<comment type="caution">
    <text evidence="2">The sequence shown here is derived from an EMBL/GenBank/DDBJ whole genome shotgun (WGS) entry which is preliminary data.</text>
</comment>
<reference evidence="2 3" key="1">
    <citation type="journal article" date="2022" name="Nat. Ecol. Evol.">
        <title>A masculinizing supergene underlies an exaggerated male reproductive morph in a spider.</title>
        <authorList>
            <person name="Hendrickx F."/>
            <person name="De Corte Z."/>
            <person name="Sonet G."/>
            <person name="Van Belleghem S.M."/>
            <person name="Kostlbacher S."/>
            <person name="Vangestel C."/>
        </authorList>
    </citation>
    <scope>NUCLEOTIDE SEQUENCE [LARGE SCALE GENOMIC DNA]</scope>
    <source>
        <strain evidence="2">W744_W776</strain>
    </source>
</reference>
<evidence type="ECO:0000256" key="1">
    <source>
        <dbReference type="SAM" id="MobiDB-lite"/>
    </source>
</evidence>
<dbReference type="AlphaFoldDB" id="A0AAV6TDT7"/>
<organism evidence="2 3">
    <name type="scientific">Oedothorax gibbosus</name>
    <dbReference type="NCBI Taxonomy" id="931172"/>
    <lineage>
        <taxon>Eukaryota</taxon>
        <taxon>Metazoa</taxon>
        <taxon>Ecdysozoa</taxon>
        <taxon>Arthropoda</taxon>
        <taxon>Chelicerata</taxon>
        <taxon>Arachnida</taxon>
        <taxon>Araneae</taxon>
        <taxon>Araneomorphae</taxon>
        <taxon>Entelegynae</taxon>
        <taxon>Araneoidea</taxon>
        <taxon>Linyphiidae</taxon>
        <taxon>Erigoninae</taxon>
        <taxon>Oedothorax</taxon>
    </lineage>
</organism>
<keyword evidence="3" id="KW-1185">Reference proteome</keyword>
<accession>A0AAV6TDT7</accession>